<dbReference type="InterPro" id="IPR020590">
    <property type="entry name" value="Guanylate_kinase_CS"/>
</dbReference>
<evidence type="ECO:0000259" key="7">
    <source>
        <dbReference type="PROSITE" id="PS50052"/>
    </source>
</evidence>
<dbReference type="InterPro" id="IPR008145">
    <property type="entry name" value="GK/Ca_channel_bsu"/>
</dbReference>
<dbReference type="EMBL" id="BARS01039388">
    <property type="protein sequence ID" value="GAG18336.1"/>
    <property type="molecule type" value="Genomic_DNA"/>
</dbReference>
<evidence type="ECO:0000313" key="8">
    <source>
        <dbReference type="EMBL" id="GAG18336.1"/>
    </source>
</evidence>
<dbReference type="Gene3D" id="3.30.63.10">
    <property type="entry name" value="Guanylate Kinase phosphate binding domain"/>
    <property type="match status" value="1"/>
</dbReference>
<dbReference type="GO" id="GO:0005524">
    <property type="term" value="F:ATP binding"/>
    <property type="evidence" value="ECO:0007669"/>
    <property type="project" value="UniProtKB-KW"/>
</dbReference>
<accession>X0WZZ6</accession>
<keyword evidence="4" id="KW-0547">Nucleotide-binding</keyword>
<dbReference type="Pfam" id="PF00625">
    <property type="entry name" value="Guanylate_kin"/>
    <property type="match status" value="1"/>
</dbReference>
<dbReference type="PROSITE" id="PS00856">
    <property type="entry name" value="GUANYLATE_KINASE_1"/>
    <property type="match status" value="1"/>
</dbReference>
<dbReference type="Gene3D" id="3.40.50.300">
    <property type="entry name" value="P-loop containing nucleotide triphosphate hydrolases"/>
    <property type="match status" value="1"/>
</dbReference>
<evidence type="ECO:0000256" key="3">
    <source>
        <dbReference type="ARBA" id="ARBA00022679"/>
    </source>
</evidence>
<dbReference type="AlphaFoldDB" id="X0WZZ6"/>
<comment type="similarity">
    <text evidence="1">Belongs to the guanylate kinase family.</text>
</comment>
<evidence type="ECO:0000256" key="6">
    <source>
        <dbReference type="ARBA" id="ARBA00022840"/>
    </source>
</evidence>
<protein>
    <recommendedName>
        <fullName evidence="2">guanylate kinase</fullName>
        <ecNumber evidence="2">2.7.4.8</ecNumber>
    </recommendedName>
</protein>
<evidence type="ECO:0000256" key="1">
    <source>
        <dbReference type="ARBA" id="ARBA00005790"/>
    </source>
</evidence>
<evidence type="ECO:0000256" key="5">
    <source>
        <dbReference type="ARBA" id="ARBA00022777"/>
    </source>
</evidence>
<keyword evidence="6" id="KW-0067">ATP-binding</keyword>
<dbReference type="EC" id="2.7.4.8" evidence="2"/>
<dbReference type="InterPro" id="IPR008144">
    <property type="entry name" value="Guanylate_kin-like_dom"/>
</dbReference>
<dbReference type="SUPFAM" id="SSF52540">
    <property type="entry name" value="P-loop containing nucleoside triphosphate hydrolases"/>
    <property type="match status" value="1"/>
</dbReference>
<dbReference type="InterPro" id="IPR027417">
    <property type="entry name" value="P-loop_NTPase"/>
</dbReference>
<dbReference type="SMART" id="SM00072">
    <property type="entry name" value="GuKc"/>
    <property type="match status" value="1"/>
</dbReference>
<dbReference type="InterPro" id="IPR017665">
    <property type="entry name" value="Guanylate_kinase"/>
</dbReference>
<dbReference type="PROSITE" id="PS50052">
    <property type="entry name" value="GUANYLATE_KINASE_2"/>
    <property type="match status" value="1"/>
</dbReference>
<proteinExistence type="inferred from homology"/>
<reference evidence="8" key="1">
    <citation type="journal article" date="2014" name="Front. Microbiol.">
        <title>High frequency of phylogenetically diverse reductive dehalogenase-homologous genes in deep subseafloor sedimentary metagenomes.</title>
        <authorList>
            <person name="Kawai M."/>
            <person name="Futagami T."/>
            <person name="Toyoda A."/>
            <person name="Takaki Y."/>
            <person name="Nishi S."/>
            <person name="Hori S."/>
            <person name="Arai W."/>
            <person name="Tsubouchi T."/>
            <person name="Morono Y."/>
            <person name="Uchiyama I."/>
            <person name="Ito T."/>
            <person name="Fujiyama A."/>
            <person name="Inagaki F."/>
            <person name="Takami H."/>
        </authorList>
    </citation>
    <scope>NUCLEOTIDE SEQUENCE</scope>
    <source>
        <strain evidence="8">Expedition CK06-06</strain>
    </source>
</reference>
<name>X0WZZ6_9ZZZZ</name>
<evidence type="ECO:0000256" key="4">
    <source>
        <dbReference type="ARBA" id="ARBA00022741"/>
    </source>
</evidence>
<organism evidence="8">
    <name type="scientific">marine sediment metagenome</name>
    <dbReference type="NCBI Taxonomy" id="412755"/>
    <lineage>
        <taxon>unclassified sequences</taxon>
        <taxon>metagenomes</taxon>
        <taxon>ecological metagenomes</taxon>
    </lineage>
</organism>
<evidence type="ECO:0000256" key="2">
    <source>
        <dbReference type="ARBA" id="ARBA00012961"/>
    </source>
</evidence>
<feature type="non-terminal residue" evidence="8">
    <location>
        <position position="132"/>
    </location>
</feature>
<comment type="caution">
    <text evidence="8">The sequence shown here is derived from an EMBL/GenBank/DDBJ whole genome shotgun (WGS) entry which is preliminary data.</text>
</comment>
<feature type="domain" description="Guanylate kinase-like" evidence="7">
    <location>
        <begin position="5"/>
        <end position="132"/>
    </location>
</feature>
<dbReference type="NCBIfam" id="TIGR03263">
    <property type="entry name" value="guanyl_kin"/>
    <property type="match status" value="1"/>
</dbReference>
<dbReference type="PANTHER" id="PTHR23117:SF13">
    <property type="entry name" value="GUANYLATE KINASE"/>
    <property type="match status" value="1"/>
</dbReference>
<keyword evidence="3" id="KW-0808">Transferase</keyword>
<dbReference type="PANTHER" id="PTHR23117">
    <property type="entry name" value="GUANYLATE KINASE-RELATED"/>
    <property type="match status" value="1"/>
</dbReference>
<keyword evidence="5" id="KW-0418">Kinase</keyword>
<gene>
    <name evidence="8" type="ORF">S01H1_60148</name>
</gene>
<dbReference type="GO" id="GO:0004385">
    <property type="term" value="F:GMP kinase activity"/>
    <property type="evidence" value="ECO:0007669"/>
    <property type="project" value="UniProtKB-EC"/>
</dbReference>
<sequence>MQKKGKLFVISAPSGSGKTTLEKMLLDSNLELTKSVSVTTRKPREDEKEARDYYFISQDEFLKRRKRGKFLEWAKVFNHYYATPKEKVDKFLEEEKKIILSIDVQGARQIKDIYPDAVFIFVKPPSIKDLET</sequence>
<dbReference type="GO" id="GO:0005829">
    <property type="term" value="C:cytosol"/>
    <property type="evidence" value="ECO:0007669"/>
    <property type="project" value="TreeGrafter"/>
</dbReference>
<dbReference type="CDD" id="cd00071">
    <property type="entry name" value="GMPK"/>
    <property type="match status" value="1"/>
</dbReference>